<keyword evidence="2" id="KW-1185">Reference proteome</keyword>
<organism evidence="1 2">
    <name type="scientific">Rhodopirellula islandica</name>
    <dbReference type="NCBI Taxonomy" id="595434"/>
    <lineage>
        <taxon>Bacteria</taxon>
        <taxon>Pseudomonadati</taxon>
        <taxon>Planctomycetota</taxon>
        <taxon>Planctomycetia</taxon>
        <taxon>Pirellulales</taxon>
        <taxon>Pirellulaceae</taxon>
        <taxon>Rhodopirellula</taxon>
    </lineage>
</organism>
<sequence>MEPNRANHDLGRLVELGINDSAVQLGANKNTSAKAAVSMLFLIRSVCEA</sequence>
<comment type="caution">
    <text evidence="1">The sequence shown here is derived from an EMBL/GenBank/DDBJ whole genome shotgun (WGS) entry which is preliminary data.</text>
</comment>
<dbReference type="Proteomes" id="UP000036367">
    <property type="component" value="Unassembled WGS sequence"/>
</dbReference>
<reference evidence="1" key="1">
    <citation type="submission" date="2015-05" db="EMBL/GenBank/DDBJ databases">
        <title>Permanent draft genome of Rhodopirellula islandicus K833.</title>
        <authorList>
            <person name="Kizina J."/>
            <person name="Richter M."/>
            <person name="Glockner F.O."/>
            <person name="Harder J."/>
        </authorList>
    </citation>
    <scope>NUCLEOTIDE SEQUENCE [LARGE SCALE GENOMIC DNA]</scope>
    <source>
        <strain evidence="1">K833</strain>
    </source>
</reference>
<proteinExistence type="predicted"/>
<gene>
    <name evidence="1" type="ORF">RISK_005500</name>
</gene>
<evidence type="ECO:0000313" key="1">
    <source>
        <dbReference type="EMBL" id="KLU02434.1"/>
    </source>
</evidence>
<evidence type="ECO:0000313" key="2">
    <source>
        <dbReference type="Proteomes" id="UP000036367"/>
    </source>
</evidence>
<name>A0A0J1EAB8_RHOIS</name>
<protein>
    <submittedName>
        <fullName evidence="1">Uncharacterized protein</fullName>
    </submittedName>
</protein>
<dbReference type="EMBL" id="LECT01000044">
    <property type="protein sequence ID" value="KLU02434.1"/>
    <property type="molecule type" value="Genomic_DNA"/>
</dbReference>
<dbReference type="AlphaFoldDB" id="A0A0J1EAB8"/>
<accession>A0A0J1EAB8</accession>